<evidence type="ECO:0000259" key="2">
    <source>
        <dbReference type="Pfam" id="PF21821"/>
    </source>
</evidence>
<keyword evidence="4" id="KW-1185">Reference proteome</keyword>
<comment type="caution">
    <text evidence="3">The sequence shown here is derived from an EMBL/GenBank/DDBJ whole genome shotgun (WGS) entry which is preliminary data.</text>
</comment>
<reference evidence="3 4" key="1">
    <citation type="submission" date="2016-05" db="EMBL/GenBank/DDBJ databases">
        <title>Microbial solvent formation.</title>
        <authorList>
            <person name="Poehlein A."/>
            <person name="Montoya Solano J.D."/>
            <person name="Flitsch S."/>
            <person name="Krabben P."/>
            <person name="Duerre P."/>
            <person name="Daniel R."/>
        </authorList>
    </citation>
    <scope>NUCLEOTIDE SEQUENCE [LARGE SCALE GENOMIC DNA]</scope>
    <source>
        <strain evidence="3 4">DSM 2619</strain>
    </source>
</reference>
<feature type="region of interest" description="Disordered" evidence="1">
    <location>
        <begin position="151"/>
        <end position="183"/>
    </location>
</feature>
<dbReference type="AlphaFoldDB" id="A0A1S8T8L9"/>
<gene>
    <name evidence="3" type="ORF">CLPUN_42400</name>
</gene>
<sequence>MADEIVTTYFSTAQGNYVFDAFFNINHESNLTITEHPVQIGANVSDHAYMEAQKVTFEIGMSDVMKDISATAVATFNGTSSSRSVNAYKVLKKLQSDRIPINAITRLGTYKNMLVETVAAPDDNKTLYALKATVVLKEIFVVNVTTVKISARPQKSESSNEGDQKPQEANESMLSSMLKDIFK</sequence>
<name>A0A1S8T8L9_9CLOT</name>
<dbReference type="Pfam" id="PF21821">
    <property type="entry name" value="Dit_like"/>
    <property type="match status" value="1"/>
</dbReference>
<dbReference type="RefSeq" id="WP_077849187.1">
    <property type="nucleotide sequence ID" value="NZ_LZZM01000206.1"/>
</dbReference>
<dbReference type="EMBL" id="LZZM01000206">
    <property type="protein sequence ID" value="OOM74002.1"/>
    <property type="molecule type" value="Genomic_DNA"/>
</dbReference>
<organism evidence="3 4">
    <name type="scientific">Clostridium puniceum</name>
    <dbReference type="NCBI Taxonomy" id="29367"/>
    <lineage>
        <taxon>Bacteria</taxon>
        <taxon>Bacillati</taxon>
        <taxon>Bacillota</taxon>
        <taxon>Clostridia</taxon>
        <taxon>Eubacteriales</taxon>
        <taxon>Clostridiaceae</taxon>
        <taxon>Clostridium</taxon>
    </lineage>
</organism>
<proteinExistence type="predicted"/>
<dbReference type="InterPro" id="IPR048494">
    <property type="entry name" value="Dit-like_N"/>
</dbReference>
<evidence type="ECO:0000313" key="3">
    <source>
        <dbReference type="EMBL" id="OOM74002.1"/>
    </source>
</evidence>
<protein>
    <recommendedName>
        <fullName evidence="2">Dit-like phage tail protein N-terminal domain-containing protein</fullName>
    </recommendedName>
</protein>
<dbReference type="OrthoDB" id="2474608at2"/>
<evidence type="ECO:0000313" key="4">
    <source>
        <dbReference type="Proteomes" id="UP000190890"/>
    </source>
</evidence>
<evidence type="ECO:0000256" key="1">
    <source>
        <dbReference type="SAM" id="MobiDB-lite"/>
    </source>
</evidence>
<dbReference type="Proteomes" id="UP000190890">
    <property type="component" value="Unassembled WGS sequence"/>
</dbReference>
<accession>A0A1S8T8L9</accession>
<feature type="domain" description="Dit-like phage tail protein N-terminal" evidence="2">
    <location>
        <begin position="19"/>
        <end position="149"/>
    </location>
</feature>
<dbReference type="STRING" id="29367.CLPUN_42400"/>